<reference evidence="1 2" key="1">
    <citation type="journal article" date="2014" name="BMC Genomics">
        <title>Genome sequencing of four Aureobasidium pullulans varieties: biotechnological potential, stress tolerance, and description of new species.</title>
        <authorList>
            <person name="Gostin Ar C."/>
            <person name="Ohm R.A."/>
            <person name="Kogej T."/>
            <person name="Sonjak S."/>
            <person name="Turk M."/>
            <person name="Zajc J."/>
            <person name="Zalar P."/>
            <person name="Grube M."/>
            <person name="Sun H."/>
            <person name="Han J."/>
            <person name="Sharma A."/>
            <person name="Chiniquy J."/>
            <person name="Ngan C.Y."/>
            <person name="Lipzen A."/>
            <person name="Barry K."/>
            <person name="Grigoriev I.V."/>
            <person name="Gunde-Cimerman N."/>
        </authorList>
    </citation>
    <scope>NUCLEOTIDE SEQUENCE [LARGE SCALE GENOMIC DNA]</scope>
    <source>
        <strain evidence="1 2">EXF-150</strain>
    </source>
</reference>
<proteinExistence type="predicted"/>
<dbReference type="EMBL" id="KL584976">
    <property type="protein sequence ID" value="KEQ87441.1"/>
    <property type="molecule type" value="Genomic_DNA"/>
</dbReference>
<dbReference type="HOGENOM" id="CLU_1815432_0_0_1"/>
<dbReference type="AlphaFoldDB" id="A0A074YKK1"/>
<dbReference type="RefSeq" id="XP_029763628.1">
    <property type="nucleotide sequence ID" value="XM_029909622.1"/>
</dbReference>
<evidence type="ECO:0000313" key="1">
    <source>
        <dbReference type="EMBL" id="KEQ87441.1"/>
    </source>
</evidence>
<gene>
    <name evidence="1" type="ORF">M438DRAFT_402859</name>
</gene>
<evidence type="ECO:0000313" key="2">
    <source>
        <dbReference type="Proteomes" id="UP000030706"/>
    </source>
</evidence>
<dbReference type="GeneID" id="40751928"/>
<sequence>MPSHHPPPTIKITLPPDAQLANLQHVPTTSPVTIFSLCRDLSPGETLAIHLPNTEGKQNKDFVALFHLLGTLTSVGGEVFIVEVEVDVEGLVREKGRRVGSKDKVGVKELCRDTEKGEVVGVYRDRTRRECKEDFVGVFYMF</sequence>
<organism evidence="1 2">
    <name type="scientific">Aureobasidium pullulans EXF-150</name>
    <dbReference type="NCBI Taxonomy" id="1043002"/>
    <lineage>
        <taxon>Eukaryota</taxon>
        <taxon>Fungi</taxon>
        <taxon>Dikarya</taxon>
        <taxon>Ascomycota</taxon>
        <taxon>Pezizomycotina</taxon>
        <taxon>Dothideomycetes</taxon>
        <taxon>Dothideomycetidae</taxon>
        <taxon>Dothideales</taxon>
        <taxon>Saccotheciaceae</taxon>
        <taxon>Aureobasidium</taxon>
    </lineage>
</organism>
<name>A0A074YKK1_AURPU</name>
<keyword evidence="2" id="KW-1185">Reference proteome</keyword>
<accession>A0A074YKK1</accession>
<protein>
    <submittedName>
        <fullName evidence="1">Uncharacterized protein</fullName>
    </submittedName>
</protein>
<dbReference type="Proteomes" id="UP000030706">
    <property type="component" value="Unassembled WGS sequence"/>
</dbReference>